<feature type="signal peptide" evidence="2">
    <location>
        <begin position="1"/>
        <end position="33"/>
    </location>
</feature>
<dbReference type="EMBL" id="CP027062">
    <property type="protein sequence ID" value="AVI50813.1"/>
    <property type="molecule type" value="Genomic_DNA"/>
</dbReference>
<evidence type="ECO:0000256" key="1">
    <source>
        <dbReference type="SAM" id="Coils"/>
    </source>
</evidence>
<dbReference type="KEGG" id="aue:C5O00_06350"/>
<evidence type="ECO:0000256" key="2">
    <source>
        <dbReference type="SAM" id="SignalP"/>
    </source>
</evidence>
<keyword evidence="1" id="KW-0175">Coiled coil</keyword>
<sequence>MKITTKNLKNKRHIMKKLNLLFVLLILSVTGMAQTDGLSYQAVILDPEAQEIPGQDITNNVLINAPLTVRFTILKRDGTILYKETQETQTDGFGMINLIIGQGQPSNGLFTEIEWDGVPKNLQVDLNLDGNFKMLNKEPLTFIPYAFHRNITATGTLNVDGEVLFGNNLVVDGETRLNDALFVNNESPSVFSGTLVVAGTSTLNNSLSVTNESPTFLTGTLDVDGAARLNNTLTVEEATQLNSTLDVDGATTLNNSLTVTNESPTILTGTLIVNGITDFNNAVNINNGSPLNVTGNLNVDGATTLNDDLTVNGDTNLNSSLSVNNSSPADLSGTLNVDGATTLGSSLQVSGQTNLEDLLNVNNQSPTNLSGSLTVDLPTNLNSSLSVNNGAPTFLSGTLEVLGAITLNNNLTVNGVTNLNDALFVNNGSSTFLSGDLTVTQATSLDGTLLVEGASTLNSNTTVANASPTLLTGTLEVDMPTTLNNTLDVTNGSATNLSGVLNVDGETTLKNNVEVANQSETLLTGLLMVDGETTLNNSLEVTGGNKTELTGELVVDGVTSLQSELKVLNQSETNLSGALNVTGAANFSDMVTIAGETTINNNLTVTGTASLGSISTETIAVESNNPNYVATFTNTNAGTGDGILIKLGRNHGLNGIAPLPNPLVENGGNPLYAQAIALMKTQLSNPGSITPSEIISGFGSNVNNLRSGAVIAVNDFVFNQINSTYGIAPGAGNGKTLPIVTFPSTNILQGANIFAGVTIPFVNITIPRIDLPSISVLPQKAGLPPGVLNPPIPDFIPGLPISNNNGGLPPVEIPFIPITDVPISLSKQNVYVSFRDQNDLITGEIRGQSISDFYASTICDPVYLINVLSSFVGVDLLDGLTAGAVEITNLIDAFNKIGVEYTSGNGDYAEWLERINPAEYLTAGDIVAVKGGKITKDLTDLEQIMVVSHRPIILGNVPEEGKEGLGNNVAFMGQVPVKVMGPVHTGDFIVAHPELSGYGVAIALKDMTADDFVKAVGRSWEENLKEGPKMVNTVVGVHNGDWANIMKKLEAKQRNYEQKFKAIEAQVNMLEDKADALLLESNK</sequence>
<organism evidence="3 4">
    <name type="scientific">Pukyongia salina</name>
    <dbReference type="NCBI Taxonomy" id="2094025"/>
    <lineage>
        <taxon>Bacteria</taxon>
        <taxon>Pseudomonadati</taxon>
        <taxon>Bacteroidota</taxon>
        <taxon>Flavobacteriia</taxon>
        <taxon>Flavobacteriales</taxon>
        <taxon>Flavobacteriaceae</taxon>
        <taxon>Pukyongia</taxon>
    </lineage>
</organism>
<reference evidence="3 4" key="1">
    <citation type="submission" date="2018-02" db="EMBL/GenBank/DDBJ databases">
        <title>Genomic analysis of the strain RR4-38 isolated from a seawater recirculating aquaculture system.</title>
        <authorList>
            <person name="Kim Y.-S."/>
            <person name="Jang Y.H."/>
            <person name="Kim K.-H."/>
        </authorList>
    </citation>
    <scope>NUCLEOTIDE SEQUENCE [LARGE SCALE GENOMIC DNA]</scope>
    <source>
        <strain evidence="3 4">RR4-38</strain>
    </source>
</reference>
<protein>
    <submittedName>
        <fullName evidence="3">Uncharacterized protein</fullName>
    </submittedName>
</protein>
<proteinExistence type="predicted"/>
<gene>
    <name evidence="3" type="ORF">C5O00_06350</name>
</gene>
<dbReference type="AlphaFoldDB" id="A0A2S0HXC5"/>
<dbReference type="Gene3D" id="2.40.300.10">
    <property type="entry name" value="Head decoration protein D"/>
    <property type="match status" value="1"/>
</dbReference>
<accession>A0A2S0HXC5</accession>
<feature type="coiled-coil region" evidence="1">
    <location>
        <begin position="1046"/>
        <end position="1080"/>
    </location>
</feature>
<keyword evidence="4" id="KW-1185">Reference proteome</keyword>
<name>A0A2S0HXC5_9FLAO</name>
<evidence type="ECO:0000313" key="4">
    <source>
        <dbReference type="Proteomes" id="UP000238442"/>
    </source>
</evidence>
<feature type="chain" id="PRO_5015707400" evidence="2">
    <location>
        <begin position="34"/>
        <end position="1083"/>
    </location>
</feature>
<keyword evidence="2" id="KW-0732">Signal</keyword>
<evidence type="ECO:0000313" key="3">
    <source>
        <dbReference type="EMBL" id="AVI50813.1"/>
    </source>
</evidence>
<dbReference type="Proteomes" id="UP000238442">
    <property type="component" value="Chromosome"/>
</dbReference>